<gene>
    <name evidence="3" type="ORF">CTE05_15080</name>
</gene>
<dbReference type="OrthoDB" id="134475at2"/>
<dbReference type="Pfam" id="PF17963">
    <property type="entry name" value="Big_9"/>
    <property type="match status" value="1"/>
</dbReference>
<dbReference type="EMBL" id="BJWH01000006">
    <property type="protein sequence ID" value="GEL97961.1"/>
    <property type="molecule type" value="Genomic_DNA"/>
</dbReference>
<name>A0A511JIW9_9CELL</name>
<evidence type="ECO:0000256" key="2">
    <source>
        <dbReference type="SAM" id="SignalP"/>
    </source>
</evidence>
<evidence type="ECO:0008006" key="5">
    <source>
        <dbReference type="Google" id="ProtNLM"/>
    </source>
</evidence>
<feature type="chain" id="PRO_5022157227" description="Cadherin-like domain-containing protein" evidence="2">
    <location>
        <begin position="26"/>
        <end position="755"/>
    </location>
</feature>
<dbReference type="Gene3D" id="2.60.40.3440">
    <property type="match status" value="1"/>
</dbReference>
<organism evidence="3 4">
    <name type="scientific">Cellulomonas terrae</name>
    <dbReference type="NCBI Taxonomy" id="311234"/>
    <lineage>
        <taxon>Bacteria</taxon>
        <taxon>Bacillati</taxon>
        <taxon>Actinomycetota</taxon>
        <taxon>Actinomycetes</taxon>
        <taxon>Micrococcales</taxon>
        <taxon>Cellulomonadaceae</taxon>
        <taxon>Cellulomonas</taxon>
    </lineage>
</organism>
<dbReference type="AlphaFoldDB" id="A0A511JIW9"/>
<evidence type="ECO:0000313" key="3">
    <source>
        <dbReference type="EMBL" id="GEL97961.1"/>
    </source>
</evidence>
<evidence type="ECO:0000256" key="1">
    <source>
        <dbReference type="SAM" id="Phobius"/>
    </source>
</evidence>
<feature type="transmembrane region" description="Helical" evidence="1">
    <location>
        <begin position="729"/>
        <end position="748"/>
    </location>
</feature>
<keyword evidence="1" id="KW-0472">Membrane</keyword>
<sequence length="755" mass="76553">MLRRLVLTVVVAVLALGGAAAPAVASGSGDLFPRVGVADPACDASHPCRAALEWRTNAYGPAGDTRIQRRTLFTVFARAGEQILTGSSSIGTGSADIVVWNPGVVTDTEAATLPTLVDGTNGFSCAAHRPGASSPVGRLTTRAQELAGAQSVDGTQNVAGYVPCVYVAPTTGLYRVAFYGAAGAGNAADGTPDRHLDPAGGFLAAAGSSINAWDVTVRAGTDPASVVDLPGRTFTYVLAGFTGGNPRPVTMRLFLNTLDGYRYSVDTHGFDPNGFVFYGNRAGFLDADGTTPLNHDVVGTGANPQTLPTLAGGVHLAPPEYPLSFEPLAPETLAFLGIPETPVPPTLSAVDFTGRATDHGSYVGQGGTFTLDAGSGGTFEVVISRDGVDFDPGLPGNRALRGIVPAGTFSVSWDGNDNAGVPLPVKDDYAVRAVLRAGEYHAPMLDVESSTLGGPSITLLNPPLGVCPFTGVASTGSNCTRVFFDDRTYVTSAGTRVGDLTSGTLCPAFAGALPASLFADPDGGVDSTGAARAFGDGGGLNANQHCPATGGTLGDAKGLDLWTYFPSQQTATWLDVLPVPAVPVAVDDTGTTPVGTPLVVPVSGVLTNDSGTRLTVVGATAPPHGTVTTNGDGSFTYTPVPGYTGPDQFDYTITDDYGQTDVATVRLTVTPLALAGGPGTPPTLPQLTAPVVPVAAAVPPVRPPTARAVTTAVRTGGSAGLATTGADPVSALLLAFSLVGAGVALSVGRRRLRRD</sequence>
<keyword evidence="4" id="KW-1185">Reference proteome</keyword>
<keyword evidence="1" id="KW-0812">Transmembrane</keyword>
<reference evidence="3 4" key="1">
    <citation type="submission" date="2019-07" db="EMBL/GenBank/DDBJ databases">
        <title>Whole genome shotgun sequence of Cellulomonas terrae NBRC 100819.</title>
        <authorList>
            <person name="Hosoyama A."/>
            <person name="Uohara A."/>
            <person name="Ohji S."/>
            <person name="Ichikawa N."/>
        </authorList>
    </citation>
    <scope>NUCLEOTIDE SEQUENCE [LARGE SCALE GENOMIC DNA]</scope>
    <source>
        <strain evidence="3 4">NBRC 100819</strain>
    </source>
</reference>
<accession>A0A511JIW9</accession>
<feature type="signal peptide" evidence="2">
    <location>
        <begin position="1"/>
        <end position="25"/>
    </location>
</feature>
<proteinExistence type="predicted"/>
<comment type="caution">
    <text evidence="3">The sequence shown here is derived from an EMBL/GenBank/DDBJ whole genome shotgun (WGS) entry which is preliminary data.</text>
</comment>
<protein>
    <recommendedName>
        <fullName evidence="5">Cadherin-like domain-containing protein</fullName>
    </recommendedName>
</protein>
<dbReference type="Proteomes" id="UP000321049">
    <property type="component" value="Unassembled WGS sequence"/>
</dbReference>
<keyword evidence="1" id="KW-1133">Transmembrane helix</keyword>
<keyword evidence="2" id="KW-0732">Signal</keyword>
<dbReference type="RefSeq" id="WP_146845514.1">
    <property type="nucleotide sequence ID" value="NZ_BJWH01000006.1"/>
</dbReference>
<evidence type="ECO:0000313" key="4">
    <source>
        <dbReference type="Proteomes" id="UP000321049"/>
    </source>
</evidence>